<dbReference type="InterPro" id="IPR001584">
    <property type="entry name" value="Integrase_cat-core"/>
</dbReference>
<protein>
    <recommendedName>
        <fullName evidence="4">Integrase catalytic domain-containing protein</fullName>
    </recommendedName>
</protein>
<evidence type="ECO:0000313" key="5">
    <source>
        <dbReference type="EMBL" id="CAH1450221.1"/>
    </source>
</evidence>
<dbReference type="PANTHER" id="PTHR42648">
    <property type="entry name" value="TRANSPOSASE, PUTATIVE-RELATED"/>
    <property type="match status" value="1"/>
</dbReference>
<dbReference type="PROSITE" id="PS50994">
    <property type="entry name" value="INTEGRASE"/>
    <property type="match status" value="1"/>
</dbReference>
<dbReference type="GO" id="GO:0003676">
    <property type="term" value="F:nucleic acid binding"/>
    <property type="evidence" value="ECO:0007669"/>
    <property type="project" value="InterPro"/>
</dbReference>
<comment type="caution">
    <text evidence="5">The sequence shown here is derived from an EMBL/GenBank/DDBJ whole genome shotgun (WGS) entry which is preliminary data.</text>
</comment>
<dbReference type="Proteomes" id="UP001157418">
    <property type="component" value="Unassembled WGS sequence"/>
</dbReference>
<dbReference type="Pfam" id="PF14223">
    <property type="entry name" value="Retrotran_gag_2"/>
    <property type="match status" value="1"/>
</dbReference>
<keyword evidence="1" id="KW-0479">Metal-binding</keyword>
<name>A0AAU9PIR3_9ASTR</name>
<dbReference type="EMBL" id="CAKMRJ010005634">
    <property type="protein sequence ID" value="CAH1450221.1"/>
    <property type="molecule type" value="Genomic_DNA"/>
</dbReference>
<evidence type="ECO:0000256" key="1">
    <source>
        <dbReference type="ARBA" id="ARBA00022723"/>
    </source>
</evidence>
<dbReference type="InterPro" id="IPR012337">
    <property type="entry name" value="RNaseH-like_sf"/>
</dbReference>
<dbReference type="SUPFAM" id="SSF53098">
    <property type="entry name" value="Ribonuclease H-like"/>
    <property type="match status" value="1"/>
</dbReference>
<proteinExistence type="predicted"/>
<feature type="domain" description="Integrase catalytic" evidence="4">
    <location>
        <begin position="234"/>
        <end position="412"/>
    </location>
</feature>
<feature type="region of interest" description="Disordered" evidence="3">
    <location>
        <begin position="209"/>
        <end position="266"/>
    </location>
</feature>
<sequence length="683" mass="77251">MSTPGNTSASSSSNQNFSLLNICSKVVMDGSNYNDWMRNIKMALRFENKEYVLEKELKELDENEATPEDLAAYKKHYDDATKVACIMVATMSPELQRYYEDYWPFEMNKDLMEKYHKRARQEKFEVVKSLMACKMKDGESVVSHVQRMQRYIERLVKLNIHFDEELAIDMVLNSLPECYGQFILTYHLNNTEQTLAQLHNLLQTAEAGMKGKSIPSTPTSAPVLAIGQGKGKKRKGPPKQNWKSKAQAGSSSNGPKAKPNGSTPHVSDPKEAVCFYCNQKGALEEILPTISARYQGWQSEAIFGRKIKILRSDRGGEYLSIEFNDYLKECGIVSQLTPPRTPQLNGVAERRNRTLLDMVRSMMSRASLPFTSGGKVPSLAHIKVWGCEAFVRRETHDKLAARTRRGVFLERELIFKEDSGSTIDLEEIQESANEGTLDDTSTQPEETVPVEPIDNSLPLRRSTRVSVPPELYGFHITSDGDTFISDRTLVNLDEPVTYKEAMAGPEASKWKEAMDSEIKSMYDNQVWNLVDSAPGRKTVGCKWIFKKKTDMDGNVHTFKARLVAKGFTQTPGVDYDETFSPVAKIKSIRILLAIAAFHDYEIWQMDVKTAFLNGKLAEDVYMSQPEGFVDAKFPNRVCKLEKSIYGLKQASRSWNLCFHEKVKELVSLEVKMSFVCISRLVGV</sequence>
<dbReference type="GO" id="GO:0016787">
    <property type="term" value="F:hydrolase activity"/>
    <property type="evidence" value="ECO:0007669"/>
    <property type="project" value="UniProtKB-KW"/>
</dbReference>
<dbReference type="GO" id="GO:0046872">
    <property type="term" value="F:metal ion binding"/>
    <property type="evidence" value="ECO:0007669"/>
    <property type="project" value="UniProtKB-KW"/>
</dbReference>
<dbReference type="PANTHER" id="PTHR42648:SF27">
    <property type="entry name" value="RNA-DIRECTED DNA POLYMERASE"/>
    <property type="match status" value="1"/>
</dbReference>
<keyword evidence="2" id="KW-0378">Hydrolase</keyword>
<dbReference type="GO" id="GO:0015074">
    <property type="term" value="P:DNA integration"/>
    <property type="evidence" value="ECO:0007669"/>
    <property type="project" value="InterPro"/>
</dbReference>
<dbReference type="Pfam" id="PF07727">
    <property type="entry name" value="RVT_2"/>
    <property type="match status" value="1"/>
</dbReference>
<dbReference type="InterPro" id="IPR013103">
    <property type="entry name" value="RVT_2"/>
</dbReference>
<feature type="compositionally biased region" description="Polar residues" evidence="3">
    <location>
        <begin position="241"/>
        <end position="265"/>
    </location>
</feature>
<evidence type="ECO:0000259" key="4">
    <source>
        <dbReference type="PROSITE" id="PS50994"/>
    </source>
</evidence>
<evidence type="ECO:0000256" key="2">
    <source>
        <dbReference type="ARBA" id="ARBA00022801"/>
    </source>
</evidence>
<dbReference type="Gene3D" id="3.30.420.10">
    <property type="entry name" value="Ribonuclease H-like superfamily/Ribonuclease H"/>
    <property type="match status" value="1"/>
</dbReference>
<evidence type="ECO:0000256" key="3">
    <source>
        <dbReference type="SAM" id="MobiDB-lite"/>
    </source>
</evidence>
<dbReference type="InterPro" id="IPR043502">
    <property type="entry name" value="DNA/RNA_pol_sf"/>
</dbReference>
<dbReference type="InterPro" id="IPR036397">
    <property type="entry name" value="RNaseH_sf"/>
</dbReference>
<evidence type="ECO:0000313" key="6">
    <source>
        <dbReference type="Proteomes" id="UP001157418"/>
    </source>
</evidence>
<dbReference type="InterPro" id="IPR039537">
    <property type="entry name" value="Retrotran_Ty1/copia-like"/>
</dbReference>
<feature type="region of interest" description="Disordered" evidence="3">
    <location>
        <begin position="431"/>
        <end position="451"/>
    </location>
</feature>
<gene>
    <name evidence="5" type="ORF">LVIROSA_LOCUS35657</name>
</gene>
<keyword evidence="6" id="KW-1185">Reference proteome</keyword>
<dbReference type="AlphaFoldDB" id="A0AAU9PIR3"/>
<dbReference type="SUPFAM" id="SSF56672">
    <property type="entry name" value="DNA/RNA polymerases"/>
    <property type="match status" value="1"/>
</dbReference>
<reference evidence="5 6" key="1">
    <citation type="submission" date="2022-01" db="EMBL/GenBank/DDBJ databases">
        <authorList>
            <person name="Xiong W."/>
            <person name="Schranz E."/>
        </authorList>
    </citation>
    <scope>NUCLEOTIDE SEQUENCE [LARGE SCALE GENOMIC DNA]</scope>
</reference>
<feature type="compositionally biased region" description="Polar residues" evidence="3">
    <location>
        <begin position="431"/>
        <end position="445"/>
    </location>
</feature>
<accession>A0AAU9PIR3</accession>
<organism evidence="5 6">
    <name type="scientific">Lactuca virosa</name>
    <dbReference type="NCBI Taxonomy" id="75947"/>
    <lineage>
        <taxon>Eukaryota</taxon>
        <taxon>Viridiplantae</taxon>
        <taxon>Streptophyta</taxon>
        <taxon>Embryophyta</taxon>
        <taxon>Tracheophyta</taxon>
        <taxon>Spermatophyta</taxon>
        <taxon>Magnoliopsida</taxon>
        <taxon>eudicotyledons</taxon>
        <taxon>Gunneridae</taxon>
        <taxon>Pentapetalae</taxon>
        <taxon>asterids</taxon>
        <taxon>campanulids</taxon>
        <taxon>Asterales</taxon>
        <taxon>Asteraceae</taxon>
        <taxon>Cichorioideae</taxon>
        <taxon>Cichorieae</taxon>
        <taxon>Lactucinae</taxon>
        <taxon>Lactuca</taxon>
    </lineage>
</organism>